<gene>
    <name evidence="2" type="ORF">GCM10010185_66350</name>
</gene>
<reference evidence="2" key="2">
    <citation type="submission" date="2020-09" db="EMBL/GenBank/DDBJ databases">
        <authorList>
            <person name="Sun Q."/>
            <person name="Ohkuma M."/>
        </authorList>
    </citation>
    <scope>NUCLEOTIDE SEQUENCE</scope>
    <source>
        <strain evidence="2">JCM 3313</strain>
    </source>
</reference>
<dbReference type="GO" id="GO:0003677">
    <property type="term" value="F:DNA binding"/>
    <property type="evidence" value="ECO:0007669"/>
    <property type="project" value="InterPro"/>
</dbReference>
<dbReference type="Proteomes" id="UP000639606">
    <property type="component" value="Unassembled WGS sequence"/>
</dbReference>
<evidence type="ECO:0000313" key="2">
    <source>
        <dbReference type="EMBL" id="GGP83126.1"/>
    </source>
</evidence>
<evidence type="ECO:0000259" key="1">
    <source>
        <dbReference type="PROSITE" id="PS50943"/>
    </source>
</evidence>
<dbReference type="SMART" id="SM00530">
    <property type="entry name" value="HTH_XRE"/>
    <property type="match status" value="1"/>
</dbReference>
<dbReference type="Gene3D" id="1.10.260.40">
    <property type="entry name" value="lambda repressor-like DNA-binding domains"/>
    <property type="match status" value="1"/>
</dbReference>
<dbReference type="AlphaFoldDB" id="A0A918ATR0"/>
<dbReference type="SUPFAM" id="SSF47413">
    <property type="entry name" value="lambda repressor-like DNA-binding domains"/>
    <property type="match status" value="1"/>
</dbReference>
<feature type="domain" description="HTH cro/C1-type" evidence="1">
    <location>
        <begin position="18"/>
        <end position="72"/>
    </location>
</feature>
<protein>
    <submittedName>
        <fullName evidence="2">Transcriptional regulator</fullName>
    </submittedName>
</protein>
<dbReference type="PROSITE" id="PS50943">
    <property type="entry name" value="HTH_CROC1"/>
    <property type="match status" value="1"/>
</dbReference>
<reference evidence="2" key="1">
    <citation type="journal article" date="2014" name="Int. J. Syst. Evol. Microbiol.">
        <title>Complete genome sequence of Corynebacterium casei LMG S-19264T (=DSM 44701T), isolated from a smear-ripened cheese.</title>
        <authorList>
            <consortium name="US DOE Joint Genome Institute (JGI-PGF)"/>
            <person name="Walter F."/>
            <person name="Albersmeier A."/>
            <person name="Kalinowski J."/>
            <person name="Ruckert C."/>
        </authorList>
    </citation>
    <scope>NUCLEOTIDE SEQUENCE</scope>
    <source>
        <strain evidence="2">JCM 3313</strain>
    </source>
</reference>
<dbReference type="InterPro" id="IPR001387">
    <property type="entry name" value="Cro/C1-type_HTH"/>
</dbReference>
<sequence length="284" mass="31507">MPRKPGPTVLRWKLGRELRELREAAGVVLRDAAKEIEVQPGTMSKIEAGKQAIKASYVKLLAAHYGLSDVERARLLDLVEAANQPGYWVTYSKLVPDWFRLFLGYEHDASALRSYESELVPGLLQTPAYARAVALANKPNSTAAELDSQVELRRARQQRLAEPEPPTLHAVINEAVLLRKVGGAEVMAEQLRHLAVLAELPHVTLQVLPFEAGAHPAMTAPFLLMAFDAEPRMNTVYLENGRGSLYLEKRADLNRYQTMFDQLAAMALTPEKTADFLDTVAANL</sequence>
<dbReference type="CDD" id="cd00093">
    <property type="entry name" value="HTH_XRE"/>
    <property type="match status" value="1"/>
</dbReference>
<evidence type="ECO:0000313" key="3">
    <source>
        <dbReference type="Proteomes" id="UP000639606"/>
    </source>
</evidence>
<dbReference type="Pfam" id="PF19054">
    <property type="entry name" value="DUF5753"/>
    <property type="match status" value="1"/>
</dbReference>
<organism evidence="2 3">
    <name type="scientific">Saccharothrix coeruleofusca</name>
    <dbReference type="NCBI Taxonomy" id="33919"/>
    <lineage>
        <taxon>Bacteria</taxon>
        <taxon>Bacillati</taxon>
        <taxon>Actinomycetota</taxon>
        <taxon>Actinomycetes</taxon>
        <taxon>Pseudonocardiales</taxon>
        <taxon>Pseudonocardiaceae</taxon>
        <taxon>Saccharothrix</taxon>
    </lineage>
</organism>
<dbReference type="Pfam" id="PF13560">
    <property type="entry name" value="HTH_31"/>
    <property type="match status" value="1"/>
</dbReference>
<keyword evidence="3" id="KW-1185">Reference proteome</keyword>
<accession>A0A918ATR0</accession>
<dbReference type="InterPro" id="IPR043917">
    <property type="entry name" value="DUF5753"/>
</dbReference>
<comment type="caution">
    <text evidence="2">The sequence shown here is derived from an EMBL/GenBank/DDBJ whole genome shotgun (WGS) entry which is preliminary data.</text>
</comment>
<name>A0A918ATR0_9PSEU</name>
<dbReference type="EMBL" id="BMRG01000024">
    <property type="protein sequence ID" value="GGP83126.1"/>
    <property type="molecule type" value="Genomic_DNA"/>
</dbReference>
<dbReference type="InterPro" id="IPR010982">
    <property type="entry name" value="Lambda_DNA-bd_dom_sf"/>
</dbReference>
<proteinExistence type="predicted"/>
<dbReference type="RefSeq" id="WP_268248880.1">
    <property type="nucleotide sequence ID" value="NZ_BMRG01000024.1"/>
</dbReference>